<dbReference type="Gene3D" id="3.40.850.10">
    <property type="entry name" value="Kinesin motor domain"/>
    <property type="match status" value="2"/>
</dbReference>
<dbReference type="SMART" id="SM00129">
    <property type="entry name" value="KISc"/>
    <property type="match status" value="1"/>
</dbReference>
<dbReference type="PRINTS" id="PR00380">
    <property type="entry name" value="KINESINHEAVY"/>
</dbReference>
<dbReference type="Ensembl" id="ENSHCOT00000022511.1">
    <property type="protein sequence ID" value="ENSHCOP00000014792.1"/>
    <property type="gene ID" value="ENSHCOG00000018271.1"/>
</dbReference>
<dbReference type="AlphaFoldDB" id="A0A3Q2YN59"/>
<name>A0A3Q2YN59_HIPCM</name>
<protein>
    <submittedName>
        <fullName evidence="5">Si:rp71-84d9.1</fullName>
    </submittedName>
</protein>
<dbReference type="InterPro" id="IPR036961">
    <property type="entry name" value="Kinesin_motor_dom_sf"/>
</dbReference>
<dbReference type="GeneTree" id="ENSGT00940000163104"/>
<dbReference type="InterPro" id="IPR001752">
    <property type="entry name" value="Kinesin_motor_dom"/>
</dbReference>
<evidence type="ECO:0000256" key="3">
    <source>
        <dbReference type="PROSITE-ProRule" id="PRU00283"/>
    </source>
</evidence>
<evidence type="ECO:0000256" key="1">
    <source>
        <dbReference type="ARBA" id="ARBA00022741"/>
    </source>
</evidence>
<organism evidence="5 6">
    <name type="scientific">Hippocampus comes</name>
    <name type="common">Tiger tail seahorse</name>
    <dbReference type="NCBI Taxonomy" id="109280"/>
    <lineage>
        <taxon>Eukaryota</taxon>
        <taxon>Metazoa</taxon>
        <taxon>Chordata</taxon>
        <taxon>Craniata</taxon>
        <taxon>Vertebrata</taxon>
        <taxon>Euteleostomi</taxon>
        <taxon>Actinopterygii</taxon>
        <taxon>Neopterygii</taxon>
        <taxon>Teleostei</taxon>
        <taxon>Neoteleostei</taxon>
        <taxon>Acanthomorphata</taxon>
        <taxon>Syngnathiaria</taxon>
        <taxon>Syngnathiformes</taxon>
        <taxon>Syngnathoidei</taxon>
        <taxon>Syngnathidae</taxon>
        <taxon>Hippocampus</taxon>
    </lineage>
</organism>
<comment type="caution">
    <text evidence="3">Lacks conserved residue(s) required for the propagation of feature annotation.</text>
</comment>
<keyword evidence="6" id="KW-1185">Reference proteome</keyword>
<keyword evidence="2" id="KW-0067">ATP-binding</keyword>
<dbReference type="OMA" id="QCQQVVD"/>
<reference evidence="5" key="2">
    <citation type="submission" date="2025-09" db="UniProtKB">
        <authorList>
            <consortium name="Ensembl"/>
        </authorList>
    </citation>
    <scope>IDENTIFICATION</scope>
</reference>
<dbReference type="GO" id="GO:0008017">
    <property type="term" value="F:microtubule binding"/>
    <property type="evidence" value="ECO:0007669"/>
    <property type="project" value="InterPro"/>
</dbReference>
<dbReference type="STRING" id="109280.ENSHCOP00000014792"/>
<accession>A0A3Q2YN59</accession>
<evidence type="ECO:0000259" key="4">
    <source>
        <dbReference type="PROSITE" id="PS50067"/>
    </source>
</evidence>
<evidence type="ECO:0000313" key="5">
    <source>
        <dbReference type="Ensembl" id="ENSHCOP00000014792.1"/>
    </source>
</evidence>
<reference evidence="5" key="1">
    <citation type="submission" date="2025-08" db="UniProtKB">
        <authorList>
            <consortium name="Ensembl"/>
        </authorList>
    </citation>
    <scope>IDENTIFICATION</scope>
</reference>
<comment type="similarity">
    <text evidence="3">Belongs to the TRAFAC class myosin-kinesin ATPase superfamily. Kinesin family.</text>
</comment>
<feature type="domain" description="Kinesin motor" evidence="4">
    <location>
        <begin position="147"/>
        <end position="258"/>
    </location>
</feature>
<keyword evidence="1" id="KW-0547">Nucleotide-binding</keyword>
<dbReference type="Proteomes" id="UP000264820">
    <property type="component" value="Unplaced"/>
</dbReference>
<dbReference type="GO" id="GO:0007018">
    <property type="term" value="P:microtubule-based movement"/>
    <property type="evidence" value="ECO:0007669"/>
    <property type="project" value="InterPro"/>
</dbReference>
<dbReference type="GO" id="GO:0005524">
    <property type="term" value="F:ATP binding"/>
    <property type="evidence" value="ECO:0007669"/>
    <property type="project" value="UniProtKB-KW"/>
</dbReference>
<dbReference type="PANTHER" id="PTHR47117">
    <property type="entry name" value="STAR-RELATED LIPID TRANSFER PROTEIN 9"/>
    <property type="match status" value="1"/>
</dbReference>
<dbReference type="SUPFAM" id="SSF52540">
    <property type="entry name" value="P-loop containing nucleoside triphosphate hydrolases"/>
    <property type="match status" value="1"/>
</dbReference>
<dbReference type="GO" id="GO:0003777">
    <property type="term" value="F:microtubule motor activity"/>
    <property type="evidence" value="ECO:0007669"/>
    <property type="project" value="InterPro"/>
</dbReference>
<dbReference type="InterPro" id="IPR027417">
    <property type="entry name" value="P-loop_NTPase"/>
</dbReference>
<dbReference type="PROSITE" id="PS50067">
    <property type="entry name" value="KINESIN_MOTOR_2"/>
    <property type="match status" value="1"/>
</dbReference>
<dbReference type="Pfam" id="PF00225">
    <property type="entry name" value="Kinesin"/>
    <property type="match status" value="2"/>
</dbReference>
<evidence type="ECO:0000313" key="6">
    <source>
        <dbReference type="Proteomes" id="UP000264820"/>
    </source>
</evidence>
<evidence type="ECO:0000256" key="2">
    <source>
        <dbReference type="ARBA" id="ARBA00022840"/>
    </source>
</evidence>
<proteinExistence type="inferred from homology"/>
<sequence>MTASSISIQDPRDSQCRRSFCFDYAYWSHSGYVVQDRTGLYLPEEAGGRYADQQGYNATLLAYGQTGSGKSYSLVGYRPNKGLVPKLCDRLFEAIKENQDTRQCQQVVDLLSRGSRPPGGLRVREEQHRGFYVEGLRTVPCDSILPQESVTKQSNINLVDLAGSERQRSASSEADRLKEGTAINLSLTTLGNVITLADMAVGRKVVHVPYRDSVLTKLLQSALGGNSRTVMIATLSPADICYEESLSTLRYAEAKHIQNRPVVNERPTERLVKELKAENARLMQRLSRLGHDGRSADDETEIRQLLTHNELQIRTIHTLWEQHLQEALRDWEQQYANITQERRMMQMHPYILNINEDAQLSGVVKLFIQE</sequence>